<evidence type="ECO:0000313" key="2">
    <source>
        <dbReference type="EMBL" id="MBC5680467.1"/>
    </source>
</evidence>
<feature type="signal peptide" evidence="1">
    <location>
        <begin position="1"/>
        <end position="27"/>
    </location>
</feature>
<gene>
    <name evidence="2" type="ORF">H8S01_05770</name>
</gene>
<reference evidence="2 3" key="1">
    <citation type="submission" date="2020-08" db="EMBL/GenBank/DDBJ databases">
        <title>Genome public.</title>
        <authorList>
            <person name="Liu C."/>
            <person name="Sun Q."/>
        </authorList>
    </citation>
    <scope>NUCLEOTIDE SEQUENCE [LARGE SCALE GENOMIC DNA]</scope>
    <source>
        <strain evidence="2 3">NSJ-43</strain>
    </source>
</reference>
<evidence type="ECO:0000256" key="1">
    <source>
        <dbReference type="SAM" id="SignalP"/>
    </source>
</evidence>
<keyword evidence="3" id="KW-1185">Reference proteome</keyword>
<dbReference type="RefSeq" id="WP_186836504.1">
    <property type="nucleotide sequence ID" value="NZ_JACOPD010000003.1"/>
</dbReference>
<dbReference type="EMBL" id="JACOPD010000003">
    <property type="protein sequence ID" value="MBC5680467.1"/>
    <property type="molecule type" value="Genomic_DNA"/>
</dbReference>
<accession>A0ABR7FZ51</accession>
<protein>
    <submittedName>
        <fullName evidence="2">Uncharacterized protein</fullName>
    </submittedName>
</protein>
<feature type="chain" id="PRO_5046855233" evidence="1">
    <location>
        <begin position="28"/>
        <end position="288"/>
    </location>
</feature>
<comment type="caution">
    <text evidence="2">The sequence shown here is derived from an EMBL/GenBank/DDBJ whole genome shotgun (WGS) entry which is preliminary data.</text>
</comment>
<proteinExistence type="predicted"/>
<sequence length="288" mass="32698">MKRKSNKNRKIIFILAALSLLISAVYAGTYFATPFLKEKQNNPDAAAALKNEGKEAADIIRDYIDKQSVESLIRKKISGTVYVSDNKGVYENTGIDFYFYNGILYYETTQEKGKIYKVESSELLKPEFIKKYDFEKYSKSINTALDSIYENYASLADSMKYENKPGEGYELNGSHVSVYSVLLEKANLKKAASGTIDALYDNSDTSVYMGMFSAYGVVSREKLKRYTDRQLARFTYAQADIHIGEKDNLKRIKIDNYQLDFDYDGTEYDFTVSADIKFDDAADTPPGN</sequence>
<name>A0ABR7FZ51_9FIRM</name>
<keyword evidence="1" id="KW-0732">Signal</keyword>
<evidence type="ECO:0000313" key="3">
    <source>
        <dbReference type="Proteomes" id="UP000628463"/>
    </source>
</evidence>
<dbReference type="Proteomes" id="UP000628463">
    <property type="component" value="Unassembled WGS sequence"/>
</dbReference>
<organism evidence="2 3">
    <name type="scientific">Lachnospira hominis</name>
    <name type="common">ex Liu et al. 2021</name>
    <dbReference type="NCBI Taxonomy" id="2763051"/>
    <lineage>
        <taxon>Bacteria</taxon>
        <taxon>Bacillati</taxon>
        <taxon>Bacillota</taxon>
        <taxon>Clostridia</taxon>
        <taxon>Lachnospirales</taxon>
        <taxon>Lachnospiraceae</taxon>
        <taxon>Lachnospira</taxon>
    </lineage>
</organism>